<dbReference type="RefSeq" id="WP_023175043.1">
    <property type="nucleotide sequence ID" value="NC_022600.1"/>
</dbReference>
<evidence type="ECO:0000313" key="1">
    <source>
        <dbReference type="EMBL" id="AGY59741.1"/>
    </source>
</evidence>
<dbReference type="HOGENOM" id="CLU_2990300_0_0_3"/>
<dbReference type="EMBL" id="CP003587">
    <property type="protein sequence ID" value="AGY59741.1"/>
    <property type="molecule type" value="Genomic_DNA"/>
</dbReference>
<reference evidence="1 2" key="1">
    <citation type="journal article" date="2013" name="PLoS ONE">
        <title>Cultivation and Complete Genome Sequencing of Gloeobacter kilaueensis sp. nov., from a Lava Cave in Kilauea Caldera, Hawai'i.</title>
        <authorList>
            <person name="Saw J.H."/>
            <person name="Schatz M."/>
            <person name="Brown M.V."/>
            <person name="Kunkel D.D."/>
            <person name="Foster J.S."/>
            <person name="Shick H."/>
            <person name="Christensen S."/>
            <person name="Hou S."/>
            <person name="Wan X."/>
            <person name="Donachie S.P."/>
        </authorList>
    </citation>
    <scope>NUCLEOTIDE SEQUENCE [LARGE SCALE GENOMIC DNA]</scope>
    <source>
        <strain evidence="2">JS</strain>
    </source>
</reference>
<keyword evidence="2" id="KW-1185">Reference proteome</keyword>
<organism evidence="1 2">
    <name type="scientific">Gloeobacter kilaueensis (strain ATCC BAA-2537 / CCAP 1431/1 / ULC 316 / JS1)</name>
    <dbReference type="NCBI Taxonomy" id="1183438"/>
    <lineage>
        <taxon>Bacteria</taxon>
        <taxon>Bacillati</taxon>
        <taxon>Cyanobacteriota</taxon>
        <taxon>Cyanophyceae</taxon>
        <taxon>Gloeobacterales</taxon>
        <taxon>Gloeobacteraceae</taxon>
        <taxon>Gloeobacter</taxon>
    </lineage>
</organism>
<dbReference type="Proteomes" id="UP000017396">
    <property type="component" value="Chromosome"/>
</dbReference>
<evidence type="ECO:0000313" key="2">
    <source>
        <dbReference type="Proteomes" id="UP000017396"/>
    </source>
</evidence>
<dbReference type="AlphaFoldDB" id="U5QLD2"/>
<dbReference type="STRING" id="1183438.GKIL_3495"/>
<protein>
    <submittedName>
        <fullName evidence="1">Uncharacterized protein</fullName>
    </submittedName>
</protein>
<accession>U5QLD2</accession>
<proteinExistence type="predicted"/>
<sequence>MGIWAKPEVSRISRFRRLQLENWRQQLEARIARAQAQGDDRLLAALLSERQYLERCR</sequence>
<dbReference type="KEGG" id="glj:GKIL_3495"/>
<gene>
    <name evidence="1" type="ORF">GKIL_3495</name>
</gene>
<name>U5QLD2_GLOK1</name>